<dbReference type="OrthoDB" id="2143914at2759"/>
<reference evidence="4" key="1">
    <citation type="journal article" date="2020" name="bioRxiv">
        <title>Genomic and phenotypic heterogeneity of clinical isolates of the human pathogens Aspergillus fumigatus, Aspergillus lentulus and Aspergillus fumigatiaffinis.</title>
        <authorList>
            <person name="dos Santos R.A.C."/>
            <person name="Steenwyk J.L."/>
            <person name="Rivero-Menendez O."/>
            <person name="Mead M.E."/>
            <person name="Silva L.P."/>
            <person name="Bastos R.W."/>
            <person name="Alastruey-Izquierdo A."/>
            <person name="Goldman G.H."/>
            <person name="Rokas A."/>
        </authorList>
    </citation>
    <scope>NUCLEOTIDE SEQUENCE</scope>
    <source>
        <strain evidence="4">CNM-CM6805</strain>
    </source>
</reference>
<dbReference type="InterPro" id="IPR001005">
    <property type="entry name" value="SANT/Myb"/>
</dbReference>
<reference evidence="4" key="2">
    <citation type="submission" date="2020-04" db="EMBL/GenBank/DDBJ databases">
        <authorList>
            <person name="Santos R.A.C."/>
            <person name="Steenwyk J.L."/>
            <person name="Rivero-Menendez O."/>
            <person name="Mead M.E."/>
            <person name="Silva L.P."/>
            <person name="Bastos R.W."/>
            <person name="Alastruey-Izquierdo A."/>
            <person name="Goldman G.H."/>
            <person name="Rokas A."/>
        </authorList>
    </citation>
    <scope>NUCLEOTIDE SEQUENCE</scope>
    <source>
        <strain evidence="4">CNM-CM6805</strain>
    </source>
</reference>
<feature type="domain" description="HTH myb-type" evidence="3">
    <location>
        <begin position="60"/>
        <end position="96"/>
    </location>
</feature>
<feature type="compositionally biased region" description="Basic residues" evidence="1">
    <location>
        <begin position="131"/>
        <end position="140"/>
    </location>
</feature>
<gene>
    <name evidence="4" type="ORF">CNMCM6805_009268</name>
</gene>
<dbReference type="PROSITE" id="PS51294">
    <property type="entry name" value="HTH_MYB"/>
    <property type="match status" value="2"/>
</dbReference>
<evidence type="ECO:0000259" key="2">
    <source>
        <dbReference type="PROSITE" id="PS50090"/>
    </source>
</evidence>
<dbReference type="SUPFAM" id="SSF46689">
    <property type="entry name" value="Homeodomain-like"/>
    <property type="match status" value="1"/>
</dbReference>
<feature type="domain" description="HTH myb-type" evidence="3">
    <location>
        <begin position="1"/>
        <end position="59"/>
    </location>
</feature>
<dbReference type="PROSITE" id="PS50090">
    <property type="entry name" value="MYB_LIKE"/>
    <property type="match status" value="2"/>
</dbReference>
<protein>
    <submittedName>
        <fullName evidence="4">Uncharacterized protein</fullName>
    </submittedName>
</protein>
<accession>A0A8H4M628</accession>
<dbReference type="GO" id="GO:0000978">
    <property type="term" value="F:RNA polymerase II cis-regulatory region sequence-specific DNA binding"/>
    <property type="evidence" value="ECO:0007669"/>
    <property type="project" value="TreeGrafter"/>
</dbReference>
<feature type="domain" description="Myb-like" evidence="2">
    <location>
        <begin position="56"/>
        <end position="94"/>
    </location>
</feature>
<dbReference type="AlphaFoldDB" id="A0A8H4M628"/>
<dbReference type="InterPro" id="IPR050560">
    <property type="entry name" value="MYB_TF"/>
</dbReference>
<dbReference type="GO" id="GO:0005634">
    <property type="term" value="C:nucleus"/>
    <property type="evidence" value="ECO:0007669"/>
    <property type="project" value="TreeGrafter"/>
</dbReference>
<dbReference type="SMART" id="SM00717">
    <property type="entry name" value="SANT"/>
    <property type="match status" value="2"/>
</dbReference>
<dbReference type="InterPro" id="IPR017930">
    <property type="entry name" value="Myb_dom"/>
</dbReference>
<feature type="compositionally biased region" description="Polar residues" evidence="1">
    <location>
        <begin position="191"/>
        <end position="206"/>
    </location>
</feature>
<evidence type="ECO:0000313" key="4">
    <source>
        <dbReference type="EMBL" id="KAF4244266.1"/>
    </source>
</evidence>
<proteinExistence type="predicted"/>
<keyword evidence="5" id="KW-1185">Reference proteome</keyword>
<dbReference type="Proteomes" id="UP000653565">
    <property type="component" value="Unassembled WGS sequence"/>
</dbReference>
<name>A0A8H4M628_9EURO</name>
<feature type="region of interest" description="Disordered" evidence="1">
    <location>
        <begin position="125"/>
        <end position="221"/>
    </location>
</feature>
<feature type="domain" description="Myb-like" evidence="2">
    <location>
        <begin position="7"/>
        <end position="55"/>
    </location>
</feature>
<dbReference type="InterPro" id="IPR009057">
    <property type="entry name" value="Homeodomain-like_sf"/>
</dbReference>
<evidence type="ECO:0000259" key="3">
    <source>
        <dbReference type="PROSITE" id="PS51294"/>
    </source>
</evidence>
<feature type="compositionally biased region" description="Acidic residues" evidence="1">
    <location>
        <begin position="157"/>
        <end position="180"/>
    </location>
</feature>
<dbReference type="EMBL" id="JAAAPX010000007">
    <property type="protein sequence ID" value="KAF4244266.1"/>
    <property type="molecule type" value="Genomic_DNA"/>
</dbReference>
<evidence type="ECO:0000256" key="1">
    <source>
        <dbReference type="SAM" id="MobiDB-lite"/>
    </source>
</evidence>
<dbReference type="GO" id="GO:0000981">
    <property type="term" value="F:DNA-binding transcription factor activity, RNA polymerase II-specific"/>
    <property type="evidence" value="ECO:0007669"/>
    <property type="project" value="TreeGrafter"/>
</dbReference>
<sequence>MPRAARKWTPEEDNLLSREVHAQLAEGKVKDWTVIANKIPGRTNKDCRKRWHNVLSGGFNKGYWTEEEDKLLTRAVQTHGETWTAVAEIVKTRSADLSRLVAQKMHYIGLKRAPLGNGRFTILTRRENKLRPSRSKKRRRRQEDLMSKETALPTDSSSDDEDDEDYESSCEEDEDGSAEEENSRRGPRNFRGNQGVCSSTSNSNPTLAAPTDVSVHAGPDALPWDDLSAGASGHTWDPTMSSDTEFPGHGFIGTLPDLPTVSPEALQGFGRHGSDAAKQGFYPDLLSPVPTDISGLFGQGVPEMAEVESQQPAIIPLQGIAVPSQYSRGNKIVLTVEEPDHRTVEALVQVAFLSGTPFHLARG</sequence>
<dbReference type="PANTHER" id="PTHR45614">
    <property type="entry name" value="MYB PROTEIN-RELATED"/>
    <property type="match status" value="1"/>
</dbReference>
<dbReference type="Pfam" id="PF00249">
    <property type="entry name" value="Myb_DNA-binding"/>
    <property type="match status" value="2"/>
</dbReference>
<dbReference type="CDD" id="cd00167">
    <property type="entry name" value="SANT"/>
    <property type="match status" value="2"/>
</dbReference>
<evidence type="ECO:0000313" key="5">
    <source>
        <dbReference type="Proteomes" id="UP000653565"/>
    </source>
</evidence>
<dbReference type="Gene3D" id="1.10.10.60">
    <property type="entry name" value="Homeodomain-like"/>
    <property type="match status" value="2"/>
</dbReference>
<organism evidence="4 5">
    <name type="scientific">Aspergillus fumigatiaffinis</name>
    <dbReference type="NCBI Taxonomy" id="340414"/>
    <lineage>
        <taxon>Eukaryota</taxon>
        <taxon>Fungi</taxon>
        <taxon>Dikarya</taxon>
        <taxon>Ascomycota</taxon>
        <taxon>Pezizomycotina</taxon>
        <taxon>Eurotiomycetes</taxon>
        <taxon>Eurotiomycetidae</taxon>
        <taxon>Eurotiales</taxon>
        <taxon>Aspergillaceae</taxon>
        <taxon>Aspergillus</taxon>
        <taxon>Aspergillus subgen. Fumigati</taxon>
    </lineage>
</organism>
<comment type="caution">
    <text evidence="4">The sequence shown here is derived from an EMBL/GenBank/DDBJ whole genome shotgun (WGS) entry which is preliminary data.</text>
</comment>